<dbReference type="PANTHER" id="PTHR35585:SF1">
    <property type="entry name" value="HHE DOMAIN PROTEIN (AFU_ORTHOLOGUE AFUA_4G00730)"/>
    <property type="match status" value="1"/>
</dbReference>
<protein>
    <submittedName>
        <fullName evidence="3">Hemerythrin</fullName>
    </submittedName>
</protein>
<dbReference type="PANTHER" id="PTHR35585">
    <property type="entry name" value="HHE DOMAIN PROTEIN (AFU_ORTHOLOGUE AFUA_4G00730)"/>
    <property type="match status" value="1"/>
</dbReference>
<sequence>MSEQPDVVELLKQQHRQIRELFDEVGDSKDADRTDAFHRLVRLLAVHETAEEEVVHPYARRHLAGGDQVVDARVEEEERAKQVLSELSSLDTGAPEFHDRFTALRQDVLTHADAEERTEFDRLRDVTDQRGLETLARAVKAAEALAPTRPHPGTDSAAKNLAAGPVAAVVDRTRDAVRKAMGNS</sequence>
<reference evidence="3 4" key="1">
    <citation type="submission" date="2018-11" db="EMBL/GenBank/DDBJ databases">
        <title>Whole genome sequence of Streptomyces chrestomyceticus NBRC 13444(T).</title>
        <authorList>
            <person name="Komaki H."/>
            <person name="Tamura T."/>
        </authorList>
    </citation>
    <scope>NUCLEOTIDE SEQUENCE [LARGE SCALE GENOMIC DNA]</scope>
    <source>
        <strain evidence="3 4">NBRC 13444</strain>
    </source>
</reference>
<gene>
    <name evidence="3" type="ORF">OEIGOIKO_01690</name>
</gene>
<evidence type="ECO:0000313" key="3">
    <source>
        <dbReference type="EMBL" id="GCD33966.1"/>
    </source>
</evidence>
<dbReference type="Pfam" id="PF01814">
    <property type="entry name" value="Hemerythrin"/>
    <property type="match status" value="1"/>
</dbReference>
<feature type="domain" description="Hemerythrin-like" evidence="2">
    <location>
        <begin position="7"/>
        <end position="122"/>
    </location>
</feature>
<evidence type="ECO:0000259" key="2">
    <source>
        <dbReference type="Pfam" id="PF01814"/>
    </source>
</evidence>
<evidence type="ECO:0000313" key="4">
    <source>
        <dbReference type="Proteomes" id="UP000287830"/>
    </source>
</evidence>
<proteinExistence type="predicted"/>
<dbReference type="InterPro" id="IPR012312">
    <property type="entry name" value="Hemerythrin-like"/>
</dbReference>
<dbReference type="OrthoDB" id="3212362at2"/>
<dbReference type="Gene3D" id="1.20.120.520">
    <property type="entry name" value="nmb1532 protein domain like"/>
    <property type="match status" value="1"/>
</dbReference>
<comment type="caution">
    <text evidence="3">The sequence shown here is derived from an EMBL/GenBank/DDBJ whole genome shotgun (WGS) entry which is preliminary data.</text>
</comment>
<feature type="region of interest" description="Disordered" evidence="1">
    <location>
        <begin position="143"/>
        <end position="165"/>
    </location>
</feature>
<name>A0A7U9KTV8_9ACTN</name>
<dbReference type="GeneID" id="95620698"/>
<accession>A0A7U9KTV8</accession>
<dbReference type="EMBL" id="BHZC01000001">
    <property type="protein sequence ID" value="GCD33966.1"/>
    <property type="molecule type" value="Genomic_DNA"/>
</dbReference>
<dbReference type="CDD" id="cd12108">
    <property type="entry name" value="Hr-like"/>
    <property type="match status" value="1"/>
</dbReference>
<evidence type="ECO:0000256" key="1">
    <source>
        <dbReference type="SAM" id="MobiDB-lite"/>
    </source>
</evidence>
<dbReference type="AlphaFoldDB" id="A0A7U9KTV8"/>
<organism evidence="3 4">
    <name type="scientific">Streptomyces chrestomyceticus JCM 4735</name>
    <dbReference type="NCBI Taxonomy" id="1306181"/>
    <lineage>
        <taxon>Bacteria</taxon>
        <taxon>Bacillati</taxon>
        <taxon>Actinomycetota</taxon>
        <taxon>Actinomycetes</taxon>
        <taxon>Kitasatosporales</taxon>
        <taxon>Streptomycetaceae</taxon>
        <taxon>Streptomyces</taxon>
    </lineage>
</organism>
<dbReference type="RefSeq" id="WP_125044329.1">
    <property type="nucleotide sequence ID" value="NZ_BHZC01000001.1"/>
</dbReference>
<dbReference type="Proteomes" id="UP000287830">
    <property type="component" value="Unassembled WGS sequence"/>
</dbReference>